<dbReference type="GO" id="GO:0015095">
    <property type="term" value="F:magnesium ion transmembrane transporter activity"/>
    <property type="evidence" value="ECO:0007669"/>
    <property type="project" value="InterPro"/>
</dbReference>
<dbReference type="Proteomes" id="UP000237438">
    <property type="component" value="Unassembled WGS sequence"/>
</dbReference>
<evidence type="ECO:0000256" key="1">
    <source>
        <dbReference type="ARBA" id="ARBA00004141"/>
    </source>
</evidence>
<feature type="transmembrane region" description="Helical" evidence="6">
    <location>
        <begin position="150"/>
        <end position="170"/>
    </location>
</feature>
<accession>A0A2S4PS87</accession>
<feature type="transmembrane region" description="Helical" evidence="6">
    <location>
        <begin position="27"/>
        <end position="47"/>
    </location>
</feature>
<feature type="transmembrane region" description="Helical" evidence="6">
    <location>
        <begin position="311"/>
        <end position="330"/>
    </location>
</feature>
<evidence type="ECO:0000256" key="4">
    <source>
        <dbReference type="ARBA" id="ARBA00023136"/>
    </source>
</evidence>
<keyword evidence="8" id="KW-1185">Reference proteome</keyword>
<dbReference type="GO" id="GO:0016020">
    <property type="term" value="C:membrane"/>
    <property type="evidence" value="ECO:0007669"/>
    <property type="project" value="UniProtKB-SubCell"/>
</dbReference>
<keyword evidence="2 6" id="KW-0812">Transmembrane</keyword>
<feature type="transmembrane region" description="Helical" evidence="6">
    <location>
        <begin position="279"/>
        <end position="299"/>
    </location>
</feature>
<dbReference type="InterPro" id="IPR008521">
    <property type="entry name" value="Mg_trans_NIPA"/>
</dbReference>
<evidence type="ECO:0000256" key="2">
    <source>
        <dbReference type="ARBA" id="ARBA00022692"/>
    </source>
</evidence>
<dbReference type="InterPro" id="IPR037185">
    <property type="entry name" value="EmrE-like"/>
</dbReference>
<dbReference type="SUPFAM" id="SSF103481">
    <property type="entry name" value="Multidrug resistance efflux transporter EmrE"/>
    <property type="match status" value="1"/>
</dbReference>
<gene>
    <name evidence="7" type="ORF">EPUL_001126</name>
</gene>
<evidence type="ECO:0000313" key="7">
    <source>
        <dbReference type="EMBL" id="POS84905.1"/>
    </source>
</evidence>
<comment type="subcellular location">
    <subcellularLocation>
        <location evidence="1">Membrane</location>
        <topology evidence="1">Multi-pass membrane protein</topology>
    </subcellularLocation>
</comment>
<proteinExistence type="predicted"/>
<keyword evidence="4 6" id="KW-0472">Membrane</keyword>
<feature type="compositionally biased region" description="Polar residues" evidence="5">
    <location>
        <begin position="485"/>
        <end position="507"/>
    </location>
</feature>
<organism evidence="7 8">
    <name type="scientific">Erysiphe pulchra</name>
    <dbReference type="NCBI Taxonomy" id="225359"/>
    <lineage>
        <taxon>Eukaryota</taxon>
        <taxon>Fungi</taxon>
        <taxon>Dikarya</taxon>
        <taxon>Ascomycota</taxon>
        <taxon>Pezizomycotina</taxon>
        <taxon>Leotiomycetes</taxon>
        <taxon>Erysiphales</taxon>
        <taxon>Erysiphaceae</taxon>
        <taxon>Erysiphe</taxon>
    </lineage>
</organism>
<feature type="transmembrane region" description="Helical" evidence="6">
    <location>
        <begin position="217"/>
        <end position="235"/>
    </location>
</feature>
<dbReference type="PANTHER" id="PTHR12570">
    <property type="match status" value="1"/>
</dbReference>
<feature type="region of interest" description="Disordered" evidence="5">
    <location>
        <begin position="485"/>
        <end position="508"/>
    </location>
</feature>
<sequence>MSVLLDTDTSEKLYQIKTDNNEGLQRWSSTIGIATAIAGNILISFALNIQRLAHIKIHEKKASKILNSEFLGGLTHVTHVENTDQSENDCHSCRESLIPQNLLTSFDQSDENNSRDKSYLCSPYWWIGIFLMTLGEAGNFLAYGFAPASIVSPLGVVAIISNCVIAPILLKEKFRLRDFGGVTVAIAGAITVVMSAKQKEQKLGPHEIIGAILQTEFKIYMAVTLCLIGILAWASPKYGGKTILIDLGLVGLLGGYTALSTKGVSSMLSSTLWRALTTPISYVLLLVLVGTAVLQVRYLNKALQRFDSTQVIPVQYLTFTLSVIVGSTVLYRDMDKISVENAIKFTGGCLLAFLGVWLITSGRPSNIDDDENRHLSNQKILDEQLGLLNVEESLKPTSAGIRGQDEAFVSSSNTRNMKIPNKNNLDSSRVNSYPSSRMFTNLTQTIDARGVFSETSSLLNKNQKSCTDELLLRFSSVNERIIPAQSQNNEALTSTTNPPGPQTTSRPSFLRHARTLPNILESAYLSRTAKAEIPSMSNRVPVPRLKTGSFISSLSGGLSGATIDSFRRGINSSIRSRTLRNNHRFPRSNLNAAPVLATTSNSPELLVTECECGALSIGKKTKIRRNYL</sequence>
<keyword evidence="3 6" id="KW-1133">Transmembrane helix</keyword>
<comment type="caution">
    <text evidence="7">The sequence shown here is derived from an EMBL/GenBank/DDBJ whole genome shotgun (WGS) entry which is preliminary data.</text>
</comment>
<dbReference type="AlphaFoldDB" id="A0A2S4PS87"/>
<evidence type="ECO:0000256" key="6">
    <source>
        <dbReference type="SAM" id="Phobius"/>
    </source>
</evidence>
<feature type="transmembrane region" description="Helical" evidence="6">
    <location>
        <begin position="124"/>
        <end position="144"/>
    </location>
</feature>
<feature type="transmembrane region" description="Helical" evidence="6">
    <location>
        <begin position="342"/>
        <end position="360"/>
    </location>
</feature>
<dbReference type="Pfam" id="PF05653">
    <property type="entry name" value="Mg_trans_NIPA"/>
    <property type="match status" value="1"/>
</dbReference>
<dbReference type="EMBL" id="PEDP01000808">
    <property type="protein sequence ID" value="POS84905.1"/>
    <property type="molecule type" value="Genomic_DNA"/>
</dbReference>
<name>A0A2S4PS87_9PEZI</name>
<evidence type="ECO:0000256" key="3">
    <source>
        <dbReference type="ARBA" id="ARBA00022989"/>
    </source>
</evidence>
<evidence type="ECO:0000256" key="5">
    <source>
        <dbReference type="SAM" id="MobiDB-lite"/>
    </source>
</evidence>
<dbReference type="PANTHER" id="PTHR12570:SF65">
    <property type="entry name" value="MAGNESIUM TRANSPORTER NIPA9-RELATED"/>
    <property type="match status" value="1"/>
</dbReference>
<protein>
    <submittedName>
        <fullName evidence="7">Uncharacterized protein</fullName>
    </submittedName>
</protein>
<dbReference type="OrthoDB" id="165382at2759"/>
<reference evidence="7 8" key="1">
    <citation type="submission" date="2017-10" db="EMBL/GenBank/DDBJ databases">
        <title>Development of genomic resources for the powdery mildew, Erysiphe pulchra.</title>
        <authorList>
            <person name="Wadl P.A."/>
            <person name="Mack B.M."/>
            <person name="Moore G."/>
            <person name="Beltz S.B."/>
        </authorList>
    </citation>
    <scope>NUCLEOTIDE SEQUENCE [LARGE SCALE GENOMIC DNA]</scope>
    <source>
        <strain evidence="7">Cflorida</strain>
    </source>
</reference>
<evidence type="ECO:0000313" key="8">
    <source>
        <dbReference type="Proteomes" id="UP000237438"/>
    </source>
</evidence>
<feature type="non-terminal residue" evidence="7">
    <location>
        <position position="628"/>
    </location>
</feature>
<feature type="transmembrane region" description="Helical" evidence="6">
    <location>
        <begin position="179"/>
        <end position="197"/>
    </location>
</feature>